<accession>A0A9P6GYK8</accession>
<dbReference type="PROSITE" id="PS50994">
    <property type="entry name" value="INTEGRASE"/>
    <property type="match status" value="1"/>
</dbReference>
<sequence length="269" mass="31655">MISAFSKNFDKHQMNYSVTDKELLAVVKGINHYRHYLLGRPFTLRTDHKALTYLWECKNPTSRLLRWSMRLQEYSFKIEYVKGEDNIADGCSRINNISLHKGEATLTDEEKRAIVQEYHRISDHGSTNNCKFMISRRYQWNGMYKEIEEYVKNCTTCQKTGPIKINTKNKVILTSSPNELWEIDLFRRIVDRGKNKFILVAIDHFTKWVETKVIHKKTADEICKAIEEIIIQKHGIPKKILTDNGLEFKKQINNTLTKKYGIKWIYASS</sequence>
<protein>
    <submittedName>
        <fullName evidence="8">Retrovirus-related Pol polyprotein from transposon</fullName>
    </submittedName>
</protein>
<dbReference type="Pfam" id="PF00665">
    <property type="entry name" value="rve"/>
    <property type="match status" value="1"/>
</dbReference>
<keyword evidence="4" id="KW-0255">Endonuclease</keyword>
<keyword evidence="6" id="KW-0695">RNA-directed DNA polymerase</keyword>
<evidence type="ECO:0000256" key="1">
    <source>
        <dbReference type="ARBA" id="ARBA00022679"/>
    </source>
</evidence>
<keyword evidence="9" id="KW-1185">Reference proteome</keyword>
<reference evidence="8 9" key="1">
    <citation type="journal article" date="2020" name="Genome Biol. Evol.">
        <title>Comparative genomics of strictly vertically transmitted, feminizing microsporidia endosymbionts of amphipod crustaceans.</title>
        <authorList>
            <person name="Cormier A."/>
            <person name="Chebbi M.A."/>
            <person name="Giraud I."/>
            <person name="Wattier R."/>
            <person name="Teixeira M."/>
            <person name="Gilbert C."/>
            <person name="Rigaud T."/>
            <person name="Cordaux R."/>
        </authorList>
    </citation>
    <scope>NUCLEOTIDE SEQUENCE [LARGE SCALE GENOMIC DNA]</scope>
    <source>
        <strain evidence="8 9">Ou3-Ou53</strain>
    </source>
</reference>
<keyword evidence="1" id="KW-0808">Transferase</keyword>
<dbReference type="GO" id="GO:0003964">
    <property type="term" value="F:RNA-directed DNA polymerase activity"/>
    <property type="evidence" value="ECO:0007669"/>
    <property type="project" value="UniProtKB-KW"/>
</dbReference>
<dbReference type="GO" id="GO:0015074">
    <property type="term" value="P:DNA integration"/>
    <property type="evidence" value="ECO:0007669"/>
    <property type="project" value="InterPro"/>
</dbReference>
<dbReference type="Pfam" id="PF17921">
    <property type="entry name" value="Integrase_H2C2"/>
    <property type="match status" value="1"/>
</dbReference>
<dbReference type="Gene3D" id="1.10.340.70">
    <property type="match status" value="1"/>
</dbReference>
<evidence type="ECO:0000256" key="5">
    <source>
        <dbReference type="ARBA" id="ARBA00022801"/>
    </source>
</evidence>
<dbReference type="InterPro" id="IPR012337">
    <property type="entry name" value="RNaseH-like_sf"/>
</dbReference>
<evidence type="ECO:0000256" key="2">
    <source>
        <dbReference type="ARBA" id="ARBA00022695"/>
    </source>
</evidence>
<keyword evidence="2" id="KW-0548">Nucleotidyltransferase</keyword>
<dbReference type="InterPro" id="IPR036397">
    <property type="entry name" value="RNaseH_sf"/>
</dbReference>
<feature type="domain" description="Integrase catalytic" evidence="7">
    <location>
        <begin position="173"/>
        <end position="269"/>
    </location>
</feature>
<dbReference type="GO" id="GO:0004519">
    <property type="term" value="F:endonuclease activity"/>
    <property type="evidence" value="ECO:0007669"/>
    <property type="project" value="UniProtKB-KW"/>
</dbReference>
<dbReference type="Gene3D" id="3.30.420.10">
    <property type="entry name" value="Ribonuclease H-like superfamily/Ribonuclease H"/>
    <property type="match status" value="1"/>
</dbReference>
<dbReference type="GO" id="GO:0003676">
    <property type="term" value="F:nucleic acid binding"/>
    <property type="evidence" value="ECO:0007669"/>
    <property type="project" value="InterPro"/>
</dbReference>
<evidence type="ECO:0000256" key="6">
    <source>
        <dbReference type="ARBA" id="ARBA00022918"/>
    </source>
</evidence>
<dbReference type="AlphaFoldDB" id="A0A9P6GYK8"/>
<dbReference type="InterPro" id="IPR050951">
    <property type="entry name" value="Retrovirus_Pol_polyprotein"/>
</dbReference>
<dbReference type="OrthoDB" id="2430298at2759"/>
<dbReference type="InterPro" id="IPR043502">
    <property type="entry name" value="DNA/RNA_pol_sf"/>
</dbReference>
<evidence type="ECO:0000259" key="7">
    <source>
        <dbReference type="PROSITE" id="PS50994"/>
    </source>
</evidence>
<keyword evidence="3" id="KW-0540">Nuclease</keyword>
<comment type="caution">
    <text evidence="8">The sequence shown here is derived from an EMBL/GenBank/DDBJ whole genome shotgun (WGS) entry which is preliminary data.</text>
</comment>
<evidence type="ECO:0000313" key="9">
    <source>
        <dbReference type="Proteomes" id="UP000740883"/>
    </source>
</evidence>
<dbReference type="SUPFAM" id="SSF56672">
    <property type="entry name" value="DNA/RNA polymerases"/>
    <property type="match status" value="1"/>
</dbReference>
<evidence type="ECO:0000313" key="8">
    <source>
        <dbReference type="EMBL" id="KAF9762929.1"/>
    </source>
</evidence>
<dbReference type="InterPro" id="IPR001584">
    <property type="entry name" value="Integrase_cat-core"/>
</dbReference>
<name>A0A9P6GYK8_9MICR</name>
<dbReference type="InterPro" id="IPR041588">
    <property type="entry name" value="Integrase_H2C2"/>
</dbReference>
<gene>
    <name evidence="8" type="primary">pol_236</name>
    <name evidence="8" type="ORF">NGRA_1653</name>
</gene>
<dbReference type="CDD" id="cd09274">
    <property type="entry name" value="RNase_HI_RT_Ty3"/>
    <property type="match status" value="1"/>
</dbReference>
<evidence type="ECO:0000256" key="3">
    <source>
        <dbReference type="ARBA" id="ARBA00022722"/>
    </source>
</evidence>
<dbReference type="GO" id="GO:0016787">
    <property type="term" value="F:hydrolase activity"/>
    <property type="evidence" value="ECO:0007669"/>
    <property type="project" value="UniProtKB-KW"/>
</dbReference>
<dbReference type="GO" id="GO:0005634">
    <property type="term" value="C:nucleus"/>
    <property type="evidence" value="ECO:0007669"/>
    <property type="project" value="UniProtKB-ARBA"/>
</dbReference>
<dbReference type="EMBL" id="SBJO01000119">
    <property type="protein sequence ID" value="KAF9762929.1"/>
    <property type="molecule type" value="Genomic_DNA"/>
</dbReference>
<proteinExistence type="predicted"/>
<dbReference type="Proteomes" id="UP000740883">
    <property type="component" value="Unassembled WGS sequence"/>
</dbReference>
<dbReference type="Pfam" id="PF17917">
    <property type="entry name" value="RT_RNaseH"/>
    <property type="match status" value="1"/>
</dbReference>
<keyword evidence="5" id="KW-0378">Hydrolase</keyword>
<dbReference type="PANTHER" id="PTHR37984">
    <property type="entry name" value="PROTEIN CBG26694"/>
    <property type="match status" value="1"/>
</dbReference>
<evidence type="ECO:0000256" key="4">
    <source>
        <dbReference type="ARBA" id="ARBA00022759"/>
    </source>
</evidence>
<organism evidence="8 9">
    <name type="scientific">Nosema granulosis</name>
    <dbReference type="NCBI Taxonomy" id="83296"/>
    <lineage>
        <taxon>Eukaryota</taxon>
        <taxon>Fungi</taxon>
        <taxon>Fungi incertae sedis</taxon>
        <taxon>Microsporidia</taxon>
        <taxon>Nosematidae</taxon>
        <taxon>Nosema</taxon>
    </lineage>
</organism>
<dbReference type="SUPFAM" id="SSF53098">
    <property type="entry name" value="Ribonuclease H-like"/>
    <property type="match status" value="1"/>
</dbReference>
<dbReference type="PANTHER" id="PTHR37984:SF5">
    <property type="entry name" value="PROTEIN NYNRIN-LIKE"/>
    <property type="match status" value="1"/>
</dbReference>
<dbReference type="InterPro" id="IPR041373">
    <property type="entry name" value="RT_RNaseH"/>
</dbReference>